<comment type="caution">
    <text evidence="1">The sequence shown here is derived from an EMBL/GenBank/DDBJ whole genome shotgun (WGS) entry which is preliminary data.</text>
</comment>
<organism evidence="1 2">
    <name type="scientific">Bradyrhizobium guangzhouense</name>
    <dbReference type="NCBI Taxonomy" id="1325095"/>
    <lineage>
        <taxon>Bacteria</taxon>
        <taxon>Pseudomonadati</taxon>
        <taxon>Pseudomonadota</taxon>
        <taxon>Alphaproteobacteria</taxon>
        <taxon>Hyphomicrobiales</taxon>
        <taxon>Nitrobacteraceae</taxon>
        <taxon>Bradyrhizobium</taxon>
    </lineage>
</organism>
<name>A0ABY0E4G4_9BRAD</name>
<dbReference type="EMBL" id="RDQZ01000022">
    <property type="protein sequence ID" value="RXH10089.1"/>
    <property type="molecule type" value="Genomic_DNA"/>
</dbReference>
<evidence type="ECO:0000313" key="2">
    <source>
        <dbReference type="Proteomes" id="UP000290401"/>
    </source>
</evidence>
<protein>
    <submittedName>
        <fullName evidence="1">Uncharacterized protein</fullName>
    </submittedName>
</protein>
<dbReference type="Proteomes" id="UP000290401">
    <property type="component" value="Unassembled WGS sequence"/>
</dbReference>
<gene>
    <name evidence="1" type="ORF">EAS56_24455</name>
</gene>
<evidence type="ECO:0000313" key="1">
    <source>
        <dbReference type="EMBL" id="RXH10089.1"/>
    </source>
</evidence>
<reference evidence="1 2" key="1">
    <citation type="submission" date="2018-10" db="EMBL/GenBank/DDBJ databases">
        <title>Bradyrhizobium sp. nov., effective nodules isolated from peanut in China.</title>
        <authorList>
            <person name="Li Y."/>
        </authorList>
    </citation>
    <scope>NUCLEOTIDE SEQUENCE [LARGE SCALE GENOMIC DNA]</scope>
    <source>
        <strain evidence="1 2">CCBAU 53426</strain>
    </source>
</reference>
<proteinExistence type="predicted"/>
<sequence>MRTVGILSVEKLRALGQETVRFSLEILQVEINSRFGLHGTNLLQCISEPLKLCLRFLKFDG</sequence>
<keyword evidence="2" id="KW-1185">Reference proteome</keyword>
<accession>A0ABY0E4G4</accession>